<dbReference type="SUPFAM" id="SSF55073">
    <property type="entry name" value="Nucleotide cyclase"/>
    <property type="match status" value="1"/>
</dbReference>
<dbReference type="InterPro" id="IPR029787">
    <property type="entry name" value="Nucleotide_cyclase"/>
</dbReference>
<dbReference type="Pfam" id="PF00990">
    <property type="entry name" value="GGDEF"/>
    <property type="match status" value="1"/>
</dbReference>
<dbReference type="InterPro" id="IPR029016">
    <property type="entry name" value="GAF-like_dom_sf"/>
</dbReference>
<feature type="domain" description="GGDEF" evidence="3">
    <location>
        <begin position="283"/>
        <end position="415"/>
    </location>
</feature>
<dbReference type="PANTHER" id="PTHR33121:SF23">
    <property type="entry name" value="CYCLIC DI-GMP PHOSPHODIESTERASE PDEB"/>
    <property type="match status" value="1"/>
</dbReference>
<proteinExistence type="predicted"/>
<dbReference type="CDD" id="cd01949">
    <property type="entry name" value="GGDEF"/>
    <property type="match status" value="1"/>
</dbReference>
<evidence type="ECO:0000259" key="3">
    <source>
        <dbReference type="PROSITE" id="PS50887"/>
    </source>
</evidence>
<dbReference type="Gene3D" id="3.30.70.270">
    <property type="match status" value="1"/>
</dbReference>
<dbReference type="CDD" id="cd01948">
    <property type="entry name" value="EAL"/>
    <property type="match status" value="1"/>
</dbReference>
<feature type="domain" description="EAL" evidence="2">
    <location>
        <begin position="426"/>
        <end position="676"/>
    </location>
</feature>
<keyword evidence="5" id="KW-1185">Reference proteome</keyword>
<dbReference type="PROSITE" id="PS50887">
    <property type="entry name" value="GGDEF"/>
    <property type="match status" value="1"/>
</dbReference>
<dbReference type="SUPFAM" id="SSF141868">
    <property type="entry name" value="EAL domain-like"/>
    <property type="match status" value="1"/>
</dbReference>
<dbReference type="PANTHER" id="PTHR33121">
    <property type="entry name" value="CYCLIC DI-GMP PHOSPHODIESTERASE PDEF"/>
    <property type="match status" value="1"/>
</dbReference>
<dbReference type="AlphaFoldDB" id="A0A3D8P425"/>
<dbReference type="InterPro" id="IPR050706">
    <property type="entry name" value="Cyclic-di-GMP_PDE-like"/>
</dbReference>
<dbReference type="GO" id="GO:0071111">
    <property type="term" value="F:cyclic-guanylate-specific phosphodiesterase activity"/>
    <property type="evidence" value="ECO:0007669"/>
    <property type="project" value="InterPro"/>
</dbReference>
<dbReference type="SMART" id="SM00267">
    <property type="entry name" value="GGDEF"/>
    <property type="match status" value="1"/>
</dbReference>
<comment type="caution">
    <text evidence="4">The sequence shown here is derived from an EMBL/GenBank/DDBJ whole genome shotgun (WGS) entry which is preliminary data.</text>
</comment>
<feature type="transmembrane region" description="Helical" evidence="1">
    <location>
        <begin position="18"/>
        <end position="37"/>
    </location>
</feature>
<evidence type="ECO:0000313" key="4">
    <source>
        <dbReference type="EMBL" id="RDV82556.1"/>
    </source>
</evidence>
<keyword evidence="1" id="KW-1133">Transmembrane helix</keyword>
<dbReference type="SMART" id="SM00052">
    <property type="entry name" value="EAL"/>
    <property type="match status" value="1"/>
</dbReference>
<dbReference type="InterPro" id="IPR000160">
    <property type="entry name" value="GGDEF_dom"/>
</dbReference>
<dbReference type="InterPro" id="IPR001633">
    <property type="entry name" value="EAL_dom"/>
</dbReference>
<protein>
    <submittedName>
        <fullName evidence="4">EAL domain-containing protein</fullName>
    </submittedName>
</protein>
<evidence type="ECO:0000313" key="5">
    <source>
        <dbReference type="Proteomes" id="UP000256329"/>
    </source>
</evidence>
<dbReference type="Gene3D" id="3.20.20.450">
    <property type="entry name" value="EAL domain"/>
    <property type="match status" value="1"/>
</dbReference>
<dbReference type="OrthoDB" id="9762141at2"/>
<gene>
    <name evidence="4" type="ORF">DXX99_07340</name>
</gene>
<dbReference type="InterPro" id="IPR035919">
    <property type="entry name" value="EAL_sf"/>
</dbReference>
<evidence type="ECO:0000256" key="1">
    <source>
        <dbReference type="SAM" id="Phobius"/>
    </source>
</evidence>
<dbReference type="FunFam" id="3.30.70.270:FF:000001">
    <property type="entry name" value="Diguanylate cyclase domain protein"/>
    <property type="match status" value="1"/>
</dbReference>
<name>A0A3D8P425_9THEO</name>
<dbReference type="Pfam" id="PF00563">
    <property type="entry name" value="EAL"/>
    <property type="match status" value="1"/>
</dbReference>
<accession>A0A3D8P425</accession>
<keyword evidence="1" id="KW-0472">Membrane</keyword>
<keyword evidence="1" id="KW-0812">Transmembrane</keyword>
<evidence type="ECO:0000259" key="2">
    <source>
        <dbReference type="PROSITE" id="PS50883"/>
    </source>
</evidence>
<reference evidence="4 5" key="1">
    <citation type="submission" date="2018-08" db="EMBL/GenBank/DDBJ databases">
        <title>Form III RuBisCO-mediated autotrophy in Thermodesulfobium bacteria.</title>
        <authorList>
            <person name="Toshchakov S.V."/>
            <person name="Kublanov I.V."/>
            <person name="Frolov E."/>
            <person name="Bonch-Osmolovskaya E.A."/>
            <person name="Tourova T.P."/>
            <person name="Chernych N.A."/>
            <person name="Lebedinsky A.V."/>
        </authorList>
    </citation>
    <scope>NUCLEOTIDE SEQUENCE [LARGE SCALE GENOMIC DNA]</scope>
    <source>
        <strain evidence="4 5">SR</strain>
    </source>
</reference>
<dbReference type="Gene3D" id="3.30.450.40">
    <property type="match status" value="1"/>
</dbReference>
<dbReference type="Proteomes" id="UP000256329">
    <property type="component" value="Unassembled WGS sequence"/>
</dbReference>
<dbReference type="PROSITE" id="PS50883">
    <property type="entry name" value="EAL"/>
    <property type="match status" value="1"/>
</dbReference>
<organism evidence="4 5">
    <name type="scientific">Ammonifex thiophilus</name>
    <dbReference type="NCBI Taxonomy" id="444093"/>
    <lineage>
        <taxon>Bacteria</taxon>
        <taxon>Bacillati</taxon>
        <taxon>Bacillota</taxon>
        <taxon>Clostridia</taxon>
        <taxon>Thermoanaerobacterales</taxon>
        <taxon>Thermoanaerobacteraceae</taxon>
        <taxon>Ammonifex</taxon>
    </lineage>
</organism>
<dbReference type="InterPro" id="IPR043128">
    <property type="entry name" value="Rev_trsase/Diguanyl_cyclase"/>
</dbReference>
<sequence length="685" mass="77454">MVFDVEIWPERMASMRLLAERVALIYLLLASLWVFFSDRWLALAFPPPFSYHLGLAKGLVFVALTALFLYLGLRRFCSLQARAEERIEHLNRMYVLLAETNHALIRLQSPQLLLAAVCRAAVEEGLFATAWAMLKGPNGYWELVARAGREVPAFVPSSLAPPYQVINDLLSYEEEFPFKDLFLAQGIRTLAFLPLTANKDISGFLAFGAEKPGVLGKEELELMAQIAADISFGLEVLAHREQCLQVQEKLHHLVHYDPLTGLPHRFYLEDHLKQAVLKARRGLSSALMVIDVDNYQLINDNWGYKAGDRLLQAFARFLRENVREEDIVARVAGDKFMVLMEDVFEEEACRLAEELRQRVEETPFELDGRMARVTISIGIALVKGDEAAETVMSQADLALRRAKEEGRNRVVLFQPEEELLARLKGEQEVLNLLKEALVTGRGLLLFLQPVVRLSDLQVVHYEALLRLRECVDKYCSPAQFIPLAERFGLMPRLDRWVIESALDILKAHPQLKLFVNLSGLSVGDDTLLEYLQMKLKEKEVDPSRLGFEVTETAAIRNLLRAERWLSRLRWLGCELALDDFGSGFSTFSYLRSLPVDYLKIDLSFIRGLASDRVHRALVEAMNTVAHTLGKLTVAEGIESEETLQILRELGTDFGQGYYFGRPEPVEVIIARRPEPAGGPDLPAAP</sequence>
<dbReference type="NCBIfam" id="TIGR00254">
    <property type="entry name" value="GGDEF"/>
    <property type="match status" value="1"/>
</dbReference>
<dbReference type="SUPFAM" id="SSF55781">
    <property type="entry name" value="GAF domain-like"/>
    <property type="match status" value="1"/>
</dbReference>
<feature type="transmembrane region" description="Helical" evidence="1">
    <location>
        <begin position="49"/>
        <end position="73"/>
    </location>
</feature>
<dbReference type="EMBL" id="QSLN01000009">
    <property type="protein sequence ID" value="RDV82556.1"/>
    <property type="molecule type" value="Genomic_DNA"/>
</dbReference>